<comment type="caution">
    <text evidence="2">The sequence shown here is derived from an EMBL/GenBank/DDBJ whole genome shotgun (WGS) entry which is preliminary data.</text>
</comment>
<evidence type="ECO:0000313" key="3">
    <source>
        <dbReference type="Proteomes" id="UP000299102"/>
    </source>
</evidence>
<accession>A0A4C1SQD1</accession>
<protein>
    <submittedName>
        <fullName evidence="2">Uncharacterized protein</fullName>
    </submittedName>
</protein>
<dbReference type="AlphaFoldDB" id="A0A4C1SQD1"/>
<evidence type="ECO:0000313" key="2">
    <source>
        <dbReference type="EMBL" id="GBP04423.1"/>
    </source>
</evidence>
<sequence>MSPLRRSSDPSQKLMPVSAPARMQMTPEMRCDARLRHPPRHSPESMSKNSIAVLTEDSWIAHITVVPPALLANTS</sequence>
<name>A0A4C1SQD1_EUMVA</name>
<gene>
    <name evidence="2" type="ORF">EVAR_63141_1</name>
</gene>
<proteinExistence type="predicted"/>
<feature type="region of interest" description="Disordered" evidence="1">
    <location>
        <begin position="1"/>
        <end position="24"/>
    </location>
</feature>
<evidence type="ECO:0000256" key="1">
    <source>
        <dbReference type="SAM" id="MobiDB-lite"/>
    </source>
</evidence>
<keyword evidence="3" id="KW-1185">Reference proteome</keyword>
<reference evidence="2 3" key="1">
    <citation type="journal article" date="2019" name="Commun. Biol.">
        <title>The bagworm genome reveals a unique fibroin gene that provides high tensile strength.</title>
        <authorList>
            <person name="Kono N."/>
            <person name="Nakamura H."/>
            <person name="Ohtoshi R."/>
            <person name="Tomita M."/>
            <person name="Numata K."/>
            <person name="Arakawa K."/>
        </authorList>
    </citation>
    <scope>NUCLEOTIDE SEQUENCE [LARGE SCALE GENOMIC DNA]</scope>
</reference>
<organism evidence="2 3">
    <name type="scientific">Eumeta variegata</name>
    <name type="common">Bagworm moth</name>
    <name type="synonym">Eumeta japonica</name>
    <dbReference type="NCBI Taxonomy" id="151549"/>
    <lineage>
        <taxon>Eukaryota</taxon>
        <taxon>Metazoa</taxon>
        <taxon>Ecdysozoa</taxon>
        <taxon>Arthropoda</taxon>
        <taxon>Hexapoda</taxon>
        <taxon>Insecta</taxon>
        <taxon>Pterygota</taxon>
        <taxon>Neoptera</taxon>
        <taxon>Endopterygota</taxon>
        <taxon>Lepidoptera</taxon>
        <taxon>Glossata</taxon>
        <taxon>Ditrysia</taxon>
        <taxon>Tineoidea</taxon>
        <taxon>Psychidae</taxon>
        <taxon>Oiketicinae</taxon>
        <taxon>Eumeta</taxon>
    </lineage>
</organism>
<dbReference type="EMBL" id="BGZK01003769">
    <property type="protein sequence ID" value="GBP04423.1"/>
    <property type="molecule type" value="Genomic_DNA"/>
</dbReference>
<dbReference type="Proteomes" id="UP000299102">
    <property type="component" value="Unassembled WGS sequence"/>
</dbReference>